<reference evidence="6" key="2">
    <citation type="journal article" date="2021" name="Microbiome">
        <title>Successional dynamics and alternative stable states in a saline activated sludge microbial community over 9 years.</title>
        <authorList>
            <person name="Wang Y."/>
            <person name="Ye J."/>
            <person name="Ju F."/>
            <person name="Liu L."/>
            <person name="Boyd J.A."/>
            <person name="Deng Y."/>
            <person name="Parks D.H."/>
            <person name="Jiang X."/>
            <person name="Yin X."/>
            <person name="Woodcroft B.J."/>
            <person name="Tyson G.W."/>
            <person name="Hugenholtz P."/>
            <person name="Polz M.F."/>
            <person name="Zhang T."/>
        </authorList>
    </citation>
    <scope>NUCLEOTIDE SEQUENCE</scope>
    <source>
        <strain evidence="6">HKST-UBA15</strain>
    </source>
</reference>
<dbReference type="SUPFAM" id="SSF55068">
    <property type="entry name" value="Peptide methionine sulfoxide reductase"/>
    <property type="match status" value="1"/>
</dbReference>
<protein>
    <recommendedName>
        <fullName evidence="4">Peptide methionine sulfoxide reductase MsrA</fullName>
        <shortName evidence="4">Protein-methionine-S-oxide reductase</shortName>
        <ecNumber evidence="4">1.8.4.11</ecNumber>
    </recommendedName>
    <alternativeName>
        <fullName evidence="4">Peptide-methionine (S)-S-oxide reductase</fullName>
        <shortName evidence="4">Peptide Met(O) reductase</shortName>
    </alternativeName>
</protein>
<dbReference type="Pfam" id="PF01625">
    <property type="entry name" value="PMSR"/>
    <property type="match status" value="1"/>
</dbReference>
<comment type="catalytic activity">
    <reaction evidence="2 4">
        <text>L-methionyl-[protein] + [thioredoxin]-disulfide + H2O = L-methionyl-(S)-S-oxide-[protein] + [thioredoxin]-dithiol</text>
        <dbReference type="Rhea" id="RHEA:14217"/>
        <dbReference type="Rhea" id="RHEA-COMP:10698"/>
        <dbReference type="Rhea" id="RHEA-COMP:10700"/>
        <dbReference type="Rhea" id="RHEA-COMP:12313"/>
        <dbReference type="Rhea" id="RHEA-COMP:12315"/>
        <dbReference type="ChEBI" id="CHEBI:15377"/>
        <dbReference type="ChEBI" id="CHEBI:16044"/>
        <dbReference type="ChEBI" id="CHEBI:29950"/>
        <dbReference type="ChEBI" id="CHEBI:44120"/>
        <dbReference type="ChEBI" id="CHEBI:50058"/>
        <dbReference type="EC" id="1.8.4.11"/>
    </reaction>
</comment>
<dbReference type="Proteomes" id="UP000745577">
    <property type="component" value="Unassembled WGS sequence"/>
</dbReference>
<feature type="active site" evidence="4">
    <location>
        <position position="10"/>
    </location>
</feature>
<evidence type="ECO:0000313" key="6">
    <source>
        <dbReference type="EMBL" id="MCA9379635.1"/>
    </source>
</evidence>
<reference evidence="6" key="1">
    <citation type="submission" date="2020-04" db="EMBL/GenBank/DDBJ databases">
        <authorList>
            <person name="Zhang T."/>
        </authorList>
    </citation>
    <scope>NUCLEOTIDE SEQUENCE</scope>
    <source>
        <strain evidence="6">HKST-UBA15</strain>
    </source>
</reference>
<evidence type="ECO:0000313" key="7">
    <source>
        <dbReference type="Proteomes" id="UP000745577"/>
    </source>
</evidence>
<dbReference type="HAMAP" id="MF_01401">
    <property type="entry name" value="MsrA"/>
    <property type="match status" value="1"/>
</dbReference>
<dbReference type="GO" id="GO:0008113">
    <property type="term" value="F:peptide-methionine (S)-S-oxide reductase activity"/>
    <property type="evidence" value="ECO:0007669"/>
    <property type="project" value="UniProtKB-UniRule"/>
</dbReference>
<dbReference type="PANTHER" id="PTHR43774:SF1">
    <property type="entry name" value="PEPTIDE METHIONINE SULFOXIDE REDUCTASE MSRA 2"/>
    <property type="match status" value="1"/>
</dbReference>
<organism evidence="6 7">
    <name type="scientific">Candidatus Dojkabacteria bacterium</name>
    <dbReference type="NCBI Taxonomy" id="2099670"/>
    <lineage>
        <taxon>Bacteria</taxon>
        <taxon>Candidatus Dojkabacteria</taxon>
    </lineage>
</organism>
<dbReference type="InterPro" id="IPR036509">
    <property type="entry name" value="Met_Sox_Rdtase_MsrA_sf"/>
</dbReference>
<comment type="function">
    <text evidence="4">Has an important function as a repair enzyme for proteins that have been inactivated by oxidation. Catalyzes the reversible oxidation-reduction of methionine sulfoxide in proteins to methionine.</text>
</comment>
<dbReference type="InterPro" id="IPR002569">
    <property type="entry name" value="Met_Sox_Rdtase_MsrA_dom"/>
</dbReference>
<accession>A0A955I6F8</accession>
<sequence>MSLATFAGGCFWCTEAVFQRVKGVLKVTPGYSGGHISNPTYEQVTSGDTGHAEAIQIEFDPDVVNYEYLLKIHFKTHDPTTLNQQGNDIGTQYRSIVFYHNENQLEVIKKVLKTLTYEKPIVTEVKEFVKFYEAEDYHKNYYNEHKSQPYCQIIIKPKLEKAFGRDY</sequence>
<feature type="domain" description="Peptide methionine sulphoxide reductase MsrA" evidence="5">
    <location>
        <begin position="4"/>
        <end position="152"/>
    </location>
</feature>
<evidence type="ECO:0000256" key="2">
    <source>
        <dbReference type="ARBA" id="ARBA00047806"/>
    </source>
</evidence>
<keyword evidence="1 4" id="KW-0560">Oxidoreductase</keyword>
<dbReference type="PANTHER" id="PTHR43774">
    <property type="entry name" value="PEPTIDE METHIONINE SULFOXIDE REDUCTASE"/>
    <property type="match status" value="1"/>
</dbReference>
<proteinExistence type="inferred from homology"/>
<comment type="caution">
    <text evidence="6">The sequence shown here is derived from an EMBL/GenBank/DDBJ whole genome shotgun (WGS) entry which is preliminary data.</text>
</comment>
<dbReference type="EMBL" id="JAGQLL010000006">
    <property type="protein sequence ID" value="MCA9379635.1"/>
    <property type="molecule type" value="Genomic_DNA"/>
</dbReference>
<dbReference type="AlphaFoldDB" id="A0A955I6F8"/>
<comment type="similarity">
    <text evidence="4">Belongs to the MsrA Met sulfoxide reductase family.</text>
</comment>
<evidence type="ECO:0000256" key="1">
    <source>
        <dbReference type="ARBA" id="ARBA00023002"/>
    </source>
</evidence>
<evidence type="ECO:0000256" key="4">
    <source>
        <dbReference type="HAMAP-Rule" id="MF_01401"/>
    </source>
</evidence>
<dbReference type="NCBIfam" id="TIGR00401">
    <property type="entry name" value="msrA"/>
    <property type="match status" value="1"/>
</dbReference>
<evidence type="ECO:0000256" key="3">
    <source>
        <dbReference type="ARBA" id="ARBA00048782"/>
    </source>
</evidence>
<dbReference type="Gene3D" id="3.30.1060.10">
    <property type="entry name" value="Peptide methionine sulphoxide reductase MsrA"/>
    <property type="match status" value="1"/>
</dbReference>
<gene>
    <name evidence="4 6" type="primary">msrA</name>
    <name evidence="6" type="ORF">KC675_00470</name>
</gene>
<dbReference type="EC" id="1.8.4.11" evidence="4"/>
<evidence type="ECO:0000259" key="5">
    <source>
        <dbReference type="Pfam" id="PF01625"/>
    </source>
</evidence>
<name>A0A955I6F8_9BACT</name>
<comment type="catalytic activity">
    <reaction evidence="3 4">
        <text>[thioredoxin]-disulfide + L-methionine + H2O = L-methionine (S)-S-oxide + [thioredoxin]-dithiol</text>
        <dbReference type="Rhea" id="RHEA:19993"/>
        <dbReference type="Rhea" id="RHEA-COMP:10698"/>
        <dbReference type="Rhea" id="RHEA-COMP:10700"/>
        <dbReference type="ChEBI" id="CHEBI:15377"/>
        <dbReference type="ChEBI" id="CHEBI:29950"/>
        <dbReference type="ChEBI" id="CHEBI:50058"/>
        <dbReference type="ChEBI" id="CHEBI:57844"/>
        <dbReference type="ChEBI" id="CHEBI:58772"/>
        <dbReference type="EC" id="1.8.4.11"/>
    </reaction>
</comment>